<evidence type="ECO:0000256" key="2">
    <source>
        <dbReference type="ARBA" id="ARBA00010231"/>
    </source>
</evidence>
<evidence type="ECO:0000256" key="4">
    <source>
        <dbReference type="ARBA" id="ARBA00022723"/>
    </source>
</evidence>
<feature type="domain" description="Alpha-D-phosphohexomutase C-terminal" evidence="8">
    <location>
        <begin position="374"/>
        <end position="450"/>
    </location>
</feature>
<evidence type="ECO:0000259" key="10">
    <source>
        <dbReference type="Pfam" id="PF02879"/>
    </source>
</evidence>
<dbReference type="Pfam" id="PF02880">
    <property type="entry name" value="PGM_PMM_III"/>
    <property type="match status" value="1"/>
</dbReference>
<dbReference type="Pfam" id="PF02879">
    <property type="entry name" value="PGM_PMM_II"/>
    <property type="match status" value="1"/>
</dbReference>
<feature type="domain" description="Alpha-D-phosphohexomutase alpha/beta/alpha" evidence="11">
    <location>
        <begin position="260"/>
        <end position="367"/>
    </location>
</feature>
<dbReference type="SUPFAM" id="SSF55957">
    <property type="entry name" value="Phosphoglucomutase, C-terminal domain"/>
    <property type="match status" value="1"/>
</dbReference>
<comment type="cofactor">
    <cofactor evidence="1">
        <name>Mg(2+)</name>
        <dbReference type="ChEBI" id="CHEBI:18420"/>
    </cofactor>
</comment>
<dbReference type="GO" id="GO:0005975">
    <property type="term" value="P:carbohydrate metabolic process"/>
    <property type="evidence" value="ECO:0007669"/>
    <property type="project" value="InterPro"/>
</dbReference>
<keyword evidence="13" id="KW-1185">Reference proteome</keyword>
<evidence type="ECO:0000313" key="13">
    <source>
        <dbReference type="Proteomes" id="UP000216913"/>
    </source>
</evidence>
<name>A0A261T4U3_9BORD</name>
<accession>A0A261T4U3</accession>
<dbReference type="InterPro" id="IPR005846">
    <property type="entry name" value="A-D-PHexomutase_a/b/a-III"/>
</dbReference>
<dbReference type="PRINTS" id="PR00509">
    <property type="entry name" value="PGMPMM"/>
</dbReference>
<keyword evidence="6" id="KW-0413">Isomerase</keyword>
<dbReference type="InterPro" id="IPR005843">
    <property type="entry name" value="A-D-PHexomutase_C"/>
</dbReference>
<keyword evidence="3" id="KW-0597">Phosphoprotein</keyword>
<dbReference type="GO" id="GO:0000287">
    <property type="term" value="F:magnesium ion binding"/>
    <property type="evidence" value="ECO:0007669"/>
    <property type="project" value="InterPro"/>
</dbReference>
<dbReference type="InterPro" id="IPR016066">
    <property type="entry name" value="A-D-PHexomutase_CS"/>
</dbReference>
<dbReference type="PANTHER" id="PTHR43771:SF2">
    <property type="entry name" value="PHOSPHOMANNOMUTASE_PHOSPHOGLUCOMUTASE"/>
    <property type="match status" value="1"/>
</dbReference>
<dbReference type="Gene3D" id="3.40.120.10">
    <property type="entry name" value="Alpha-D-Glucose-1,6-Bisphosphate, subunit A, domain 3"/>
    <property type="match status" value="3"/>
</dbReference>
<dbReference type="InterPro" id="IPR005844">
    <property type="entry name" value="A-D-PHexomutase_a/b/a-I"/>
</dbReference>
<evidence type="ECO:0000259" key="8">
    <source>
        <dbReference type="Pfam" id="PF00408"/>
    </source>
</evidence>
<dbReference type="InterPro" id="IPR016055">
    <property type="entry name" value="A-D-PHexomutase_a/b/a-I/II/III"/>
</dbReference>
<dbReference type="CDD" id="cd03089">
    <property type="entry name" value="PMM_PGM"/>
    <property type="match status" value="1"/>
</dbReference>
<dbReference type="InterPro" id="IPR005845">
    <property type="entry name" value="A-D-PHexomutase_a/b/a-II"/>
</dbReference>
<dbReference type="GO" id="GO:0016868">
    <property type="term" value="F:intramolecular phosphotransferase activity"/>
    <property type="evidence" value="ECO:0007669"/>
    <property type="project" value="InterPro"/>
</dbReference>
<comment type="caution">
    <text evidence="12">The sequence shown here is derived from an EMBL/GenBank/DDBJ whole genome shotgun (WGS) entry which is preliminary data.</text>
</comment>
<dbReference type="PROSITE" id="PS00710">
    <property type="entry name" value="PGM_PMM"/>
    <property type="match status" value="1"/>
</dbReference>
<feature type="domain" description="Alpha-D-phosphohexomutase alpha/beta/alpha" evidence="10">
    <location>
        <begin position="158"/>
        <end position="255"/>
    </location>
</feature>
<evidence type="ECO:0000259" key="9">
    <source>
        <dbReference type="Pfam" id="PF02878"/>
    </source>
</evidence>
<evidence type="ECO:0000256" key="6">
    <source>
        <dbReference type="ARBA" id="ARBA00023235"/>
    </source>
</evidence>
<protein>
    <submittedName>
        <fullName evidence="12">Phosphomannomutase/phosphoglucomutase</fullName>
    </submittedName>
</protein>
<dbReference type="InterPro" id="IPR036900">
    <property type="entry name" value="A-D-PHexomutase_C_sf"/>
</dbReference>
<dbReference type="SUPFAM" id="SSF53738">
    <property type="entry name" value="Phosphoglucomutase, first 3 domains"/>
    <property type="match status" value="3"/>
</dbReference>
<organism evidence="12 13">
    <name type="scientific">Bordetella genomosp. 5</name>
    <dbReference type="NCBI Taxonomy" id="1395608"/>
    <lineage>
        <taxon>Bacteria</taxon>
        <taxon>Pseudomonadati</taxon>
        <taxon>Pseudomonadota</taxon>
        <taxon>Betaproteobacteria</taxon>
        <taxon>Burkholderiales</taxon>
        <taxon>Alcaligenaceae</taxon>
        <taxon>Bordetella</taxon>
    </lineage>
</organism>
<evidence type="ECO:0000259" key="11">
    <source>
        <dbReference type="Pfam" id="PF02880"/>
    </source>
</evidence>
<keyword evidence="5 7" id="KW-0460">Magnesium</keyword>
<comment type="similarity">
    <text evidence="2 7">Belongs to the phosphohexose mutase family.</text>
</comment>
<evidence type="ECO:0000256" key="5">
    <source>
        <dbReference type="ARBA" id="ARBA00022842"/>
    </source>
</evidence>
<evidence type="ECO:0000256" key="7">
    <source>
        <dbReference type="RuleBase" id="RU004326"/>
    </source>
</evidence>
<sequence length="463" mass="49825">MSSNPQFPASVYKAYDIRGTVPDLIDERFARALGGALAARARAAGIGALVVGRDGRLSSESLSTALQEGILEGGVDTLDIGQVPTPLVYYTAYAEKTGSGVAITGSHNPPKYNGFKMMMGGSALYGDDVLALRDAMHAPEAVAAGGPGKRRVLDVVPAYLERIVSDVKLARPMKIAIDCGNGVAGAIAPALFRALGCEVTELFCEVDGTFPNHHPDPADPHNLEDLIRCLRETDCEIGLAFDGDGDRLGVVTKSGQIIWPDRQLILFARDVLERCPGETIIYDVKCSRHVGLAIEAAGGKPLMWQTGHSLVKAKLAETGAPLAGEMSGHIFFKERWFGFDDGLYTGARLLEIVSRHANPSEPLEALPQAVSTPELKLEMEEGEPHALIARLQREGQFDGVTNLVTIDGVRAEYPDGFGLARASNTTPVIVLRFEAENAEALARIQHDFRQQLLKLAPHARLPY</sequence>
<feature type="domain" description="Alpha-D-phosphohexomutase alpha/beta/alpha" evidence="9">
    <location>
        <begin position="13"/>
        <end position="125"/>
    </location>
</feature>
<dbReference type="Gene3D" id="3.30.310.50">
    <property type="entry name" value="Alpha-D-phosphohexomutase, C-terminal domain"/>
    <property type="match status" value="1"/>
</dbReference>
<dbReference type="InterPro" id="IPR005841">
    <property type="entry name" value="Alpha-D-phosphohexomutase_SF"/>
</dbReference>
<dbReference type="EMBL" id="NEVP01000014">
    <property type="protein sequence ID" value="OZI44381.1"/>
    <property type="molecule type" value="Genomic_DNA"/>
</dbReference>
<dbReference type="RefSeq" id="WP_094804061.1">
    <property type="nucleotide sequence ID" value="NZ_NEVP01000014.1"/>
</dbReference>
<keyword evidence="4 7" id="KW-0479">Metal-binding</keyword>
<proteinExistence type="inferred from homology"/>
<dbReference type="PANTHER" id="PTHR43771">
    <property type="entry name" value="PHOSPHOMANNOMUTASE"/>
    <property type="match status" value="1"/>
</dbReference>
<gene>
    <name evidence="12" type="ORF">CAL25_22400</name>
</gene>
<dbReference type="AlphaFoldDB" id="A0A261T4U3"/>
<dbReference type="Pfam" id="PF02878">
    <property type="entry name" value="PGM_PMM_I"/>
    <property type="match status" value="1"/>
</dbReference>
<evidence type="ECO:0000313" key="12">
    <source>
        <dbReference type="EMBL" id="OZI44381.1"/>
    </source>
</evidence>
<evidence type="ECO:0000256" key="1">
    <source>
        <dbReference type="ARBA" id="ARBA00001946"/>
    </source>
</evidence>
<dbReference type="Proteomes" id="UP000216913">
    <property type="component" value="Unassembled WGS sequence"/>
</dbReference>
<dbReference type="Pfam" id="PF00408">
    <property type="entry name" value="PGM_PMM_IV"/>
    <property type="match status" value="1"/>
</dbReference>
<dbReference type="OrthoDB" id="9803322at2"/>
<reference evidence="12 13" key="1">
    <citation type="submission" date="2017-05" db="EMBL/GenBank/DDBJ databases">
        <title>Complete and WGS of Bordetella genogroups.</title>
        <authorList>
            <person name="Spilker T."/>
            <person name="LiPuma J."/>
        </authorList>
    </citation>
    <scope>NUCLEOTIDE SEQUENCE [LARGE SCALE GENOMIC DNA]</scope>
    <source>
        <strain evidence="12 13">AU10456</strain>
    </source>
</reference>
<evidence type="ECO:0000256" key="3">
    <source>
        <dbReference type="ARBA" id="ARBA00022553"/>
    </source>
</evidence>